<gene>
    <name evidence="2" type="ORF">FYJ91_05635</name>
</gene>
<sequence>MLLRFSQWAAAIAAAFLVEPALAQSVSSYCGPDVPQSAYGNPTFWGSQLTYRVGEADGMRILMAEGAVKTNDAATFADALARAGAIDEIWLSSPGGNMYEGMKIGRLLHRSGIAVRVPAGRACISSCSLALLGGVLRSVDQGAYYGIHMFTAYGDLKGGVSVSGAQLKGIEQDSAQAAADLARYLIEMSASLDFLTGMSGQKNDGVCFVTPSGLRKYNVSNIE</sequence>
<keyword evidence="3" id="KW-1185">Reference proteome</keyword>
<evidence type="ECO:0000313" key="3">
    <source>
        <dbReference type="Proteomes" id="UP000322077"/>
    </source>
</evidence>
<feature type="chain" id="PRO_5022915820" evidence="1">
    <location>
        <begin position="24"/>
        <end position="223"/>
    </location>
</feature>
<dbReference type="InterPro" id="IPR029045">
    <property type="entry name" value="ClpP/crotonase-like_dom_sf"/>
</dbReference>
<dbReference type="Proteomes" id="UP000322077">
    <property type="component" value="Unassembled WGS sequence"/>
</dbReference>
<accession>A0A5D9CCA5</accession>
<protein>
    <submittedName>
        <fullName evidence="2">Uncharacterized protein</fullName>
    </submittedName>
</protein>
<dbReference type="AlphaFoldDB" id="A0A5D9CCA5"/>
<comment type="caution">
    <text evidence="2">The sequence shown here is derived from an EMBL/GenBank/DDBJ whole genome shotgun (WGS) entry which is preliminary data.</text>
</comment>
<reference evidence="2 3" key="1">
    <citation type="submission" date="2019-08" db="EMBL/GenBank/DDBJ databases">
        <authorList>
            <person name="Wang G."/>
            <person name="Xu Z."/>
        </authorList>
    </citation>
    <scope>NUCLEOTIDE SEQUENCE [LARGE SCALE GENOMIC DNA]</scope>
    <source>
        <strain evidence="2 3">ZX</strain>
    </source>
</reference>
<organism evidence="2 3">
    <name type="scientific">Sphingomonas montanisoli</name>
    <dbReference type="NCBI Taxonomy" id="2606412"/>
    <lineage>
        <taxon>Bacteria</taxon>
        <taxon>Pseudomonadati</taxon>
        <taxon>Pseudomonadota</taxon>
        <taxon>Alphaproteobacteria</taxon>
        <taxon>Sphingomonadales</taxon>
        <taxon>Sphingomonadaceae</taxon>
        <taxon>Sphingomonas</taxon>
    </lineage>
</organism>
<proteinExistence type="predicted"/>
<feature type="signal peptide" evidence="1">
    <location>
        <begin position="1"/>
        <end position="23"/>
    </location>
</feature>
<keyword evidence="1" id="KW-0732">Signal</keyword>
<dbReference type="EMBL" id="VTOU01000001">
    <property type="protein sequence ID" value="TZG29598.1"/>
    <property type="molecule type" value="Genomic_DNA"/>
</dbReference>
<name>A0A5D9CCA5_9SPHN</name>
<dbReference type="SUPFAM" id="SSF52096">
    <property type="entry name" value="ClpP/crotonase"/>
    <property type="match status" value="1"/>
</dbReference>
<evidence type="ECO:0000313" key="2">
    <source>
        <dbReference type="EMBL" id="TZG29598.1"/>
    </source>
</evidence>
<dbReference type="Gene3D" id="3.90.226.10">
    <property type="entry name" value="2-enoyl-CoA Hydratase, Chain A, domain 1"/>
    <property type="match status" value="1"/>
</dbReference>
<evidence type="ECO:0000256" key="1">
    <source>
        <dbReference type="SAM" id="SignalP"/>
    </source>
</evidence>
<dbReference type="RefSeq" id="WP_149521255.1">
    <property type="nucleotide sequence ID" value="NZ_VTOU01000001.1"/>
</dbReference>